<accession>A0ABV5B3M5</accession>
<reference evidence="1 2" key="1">
    <citation type="submission" date="2024-09" db="EMBL/GenBank/DDBJ databases">
        <authorList>
            <person name="Ruan L."/>
        </authorList>
    </citation>
    <scope>NUCLEOTIDE SEQUENCE [LARGE SCALE GENOMIC DNA]</scope>
    <source>
        <strain evidence="1 2">D33</strain>
    </source>
</reference>
<evidence type="ECO:0000313" key="1">
    <source>
        <dbReference type="EMBL" id="MFB5680286.1"/>
    </source>
</evidence>
<keyword evidence="2" id="KW-1185">Reference proteome</keyword>
<evidence type="ECO:0008006" key="3">
    <source>
        <dbReference type="Google" id="ProtNLM"/>
    </source>
</evidence>
<sequence>MATLINYGSTLVAPNVGGANIVFNGRVGSTIATTSVNLDPANPASFQNARVELKANFGVQVTTGVPRIIVRILKFGREIYNAEVGLEVSLGITENFYLFNALALDGNTNLGVLNYQLALENVDPTSAFTVVGPLIFTATAIGG</sequence>
<protein>
    <recommendedName>
        <fullName evidence="3">Exosporium leader peptide</fullName>
    </recommendedName>
</protein>
<dbReference type="EMBL" id="JBHILM010000004">
    <property type="protein sequence ID" value="MFB5680286.1"/>
    <property type="molecule type" value="Genomic_DNA"/>
</dbReference>
<evidence type="ECO:0000313" key="2">
    <source>
        <dbReference type="Proteomes" id="UP001580407"/>
    </source>
</evidence>
<dbReference type="Proteomes" id="UP001580407">
    <property type="component" value="Unassembled WGS sequence"/>
</dbReference>
<organism evidence="1 2">
    <name type="scientific">Paenibacillus terreus</name>
    <dbReference type="NCBI Taxonomy" id="1387834"/>
    <lineage>
        <taxon>Bacteria</taxon>
        <taxon>Bacillati</taxon>
        <taxon>Bacillota</taxon>
        <taxon>Bacilli</taxon>
        <taxon>Bacillales</taxon>
        <taxon>Paenibacillaceae</taxon>
        <taxon>Paenibacillus</taxon>
    </lineage>
</organism>
<gene>
    <name evidence="1" type="ORF">ACE3NQ_05045</name>
</gene>
<name>A0ABV5B3M5_9BACL</name>
<proteinExistence type="predicted"/>
<comment type="caution">
    <text evidence="1">The sequence shown here is derived from an EMBL/GenBank/DDBJ whole genome shotgun (WGS) entry which is preliminary data.</text>
</comment>
<dbReference type="RefSeq" id="WP_375524101.1">
    <property type="nucleotide sequence ID" value="NZ_JBHILM010000004.1"/>
</dbReference>